<evidence type="ECO:0000256" key="1">
    <source>
        <dbReference type="SAM" id="MobiDB-lite"/>
    </source>
</evidence>
<evidence type="ECO:0008006" key="4">
    <source>
        <dbReference type="Google" id="ProtNLM"/>
    </source>
</evidence>
<proteinExistence type="predicted"/>
<dbReference type="RefSeq" id="WP_344874804.1">
    <property type="nucleotide sequence ID" value="NZ_BAABAL010000008.1"/>
</dbReference>
<evidence type="ECO:0000313" key="2">
    <source>
        <dbReference type="EMBL" id="GAA4005570.1"/>
    </source>
</evidence>
<evidence type="ECO:0000313" key="3">
    <source>
        <dbReference type="Proteomes" id="UP001501747"/>
    </source>
</evidence>
<organism evidence="2 3">
    <name type="scientific">Allokutzneria multivorans</name>
    <dbReference type="NCBI Taxonomy" id="1142134"/>
    <lineage>
        <taxon>Bacteria</taxon>
        <taxon>Bacillati</taxon>
        <taxon>Actinomycetota</taxon>
        <taxon>Actinomycetes</taxon>
        <taxon>Pseudonocardiales</taxon>
        <taxon>Pseudonocardiaceae</taxon>
        <taxon>Allokutzneria</taxon>
    </lineage>
</organism>
<reference evidence="3" key="1">
    <citation type="journal article" date="2019" name="Int. J. Syst. Evol. Microbiol.">
        <title>The Global Catalogue of Microorganisms (GCM) 10K type strain sequencing project: providing services to taxonomists for standard genome sequencing and annotation.</title>
        <authorList>
            <consortium name="The Broad Institute Genomics Platform"/>
            <consortium name="The Broad Institute Genome Sequencing Center for Infectious Disease"/>
            <person name="Wu L."/>
            <person name="Ma J."/>
        </authorList>
    </citation>
    <scope>NUCLEOTIDE SEQUENCE [LARGE SCALE GENOMIC DNA]</scope>
    <source>
        <strain evidence="3">JCM 17342</strain>
    </source>
</reference>
<gene>
    <name evidence="2" type="ORF">GCM10022247_28820</name>
</gene>
<accession>A0ABP7S213</accession>
<keyword evidence="3" id="KW-1185">Reference proteome</keyword>
<dbReference type="Proteomes" id="UP001501747">
    <property type="component" value="Unassembled WGS sequence"/>
</dbReference>
<sequence length="67" mass="7669">MNHYIGHDAINAEIDYRRERLAEARGNAYRSTFASWWQHLADTRTTAARARADAKRDGSPAIRPRSV</sequence>
<name>A0ABP7S213_9PSEU</name>
<comment type="caution">
    <text evidence="2">The sequence shown here is derived from an EMBL/GenBank/DDBJ whole genome shotgun (WGS) entry which is preliminary data.</text>
</comment>
<dbReference type="EMBL" id="BAABAL010000008">
    <property type="protein sequence ID" value="GAA4005570.1"/>
    <property type="molecule type" value="Genomic_DNA"/>
</dbReference>
<protein>
    <recommendedName>
        <fullName evidence="4">Integrase</fullName>
    </recommendedName>
</protein>
<feature type="region of interest" description="Disordered" evidence="1">
    <location>
        <begin position="47"/>
        <end position="67"/>
    </location>
</feature>